<comment type="caution">
    <text evidence="3">The sequence shown here is derived from an EMBL/GenBank/DDBJ whole genome shotgun (WGS) entry which is preliminary data.</text>
</comment>
<sequence length="880" mass="99462">SSSILACFCTWLVTSLANHMSAQVKSELSSALQNHTWSPQQVQTLLEEAVSVQCIRTLSRAFKIFFPENPLCIFTEFLVECAVKKNFKESVMKVEIFKAACISLETVVPCEDLESAFLSDRHWIATVAVHTTCITLATCFSSSYHELLFLNALCEASFADDLPVTMPDFQVLAKVADCLSDSGVSADWVALCSTNTSAEYQEELYRCLCQLVEVGNYQQALNFSTLVGLPEDSILISQWSNEFKKWNDAAESHQEDDFVHKLNKCDEAFLLAKLNCRTATNFFKQLADEISLHRERYHILKCCLKWLRELKEFAKDESAVVNEENSIELEMWKCLLQSEIELEETLIEGVTVTDGKLLCKTKAEVQSVSGIENRTKLDDSQQIMRLDVLIGKLLDQGDICTACRLEAMFNHHNQDLQLLLVCMDLAEGEITPYQLTPEHRSLLTEKKTRPTLGYKRRSLHSVRLNSTSSNEMVSPASSHNKPFQDILKLEDPLRLLNAAMAEESGNKWQMASDILMAAQLNNEDLTTLLCDEIVSAITNYRKGETSESLGIMLWGCKMENNFHRVLELCEEPSKLGTKLLKEAIKLGTLDPDSNTEVVEILIRAHDCYTAALNMEGIAAILQRVRTLTSNLLQREEWPLMVRLLTGIGRYTEMNYIFQILKDNEQFEYLLRKGQGDVGNLKSAILDFLKAHCPEDRESFKLVSLHYSMFSELAKLWENEGHEVVLELLTSSSPQKTSPVLLSNTQETRQSLHNAMQYFTHAAEYYLKAEKLTKALSISYQAELVALQTSLLNVLSVGHQADCLLQLSSQEVSNIITCKLSFPQACIVARAYGHSVDWGEALYQHCIAEGDLSYLPDFVYNKPLTTSLVEDVARSFFFFIF</sequence>
<feature type="domain" description="Spatacsin C-terminal" evidence="2">
    <location>
        <begin position="575"/>
        <end position="875"/>
    </location>
</feature>
<dbReference type="PANTHER" id="PTHR13650:SF0">
    <property type="entry name" value="SPATACSIN"/>
    <property type="match status" value="1"/>
</dbReference>
<keyword evidence="4" id="KW-1185">Reference proteome</keyword>
<dbReference type="AlphaFoldDB" id="A0AAD8A931"/>
<dbReference type="GO" id="GO:0048489">
    <property type="term" value="P:synaptic vesicle transport"/>
    <property type="evidence" value="ECO:0007669"/>
    <property type="project" value="TreeGrafter"/>
</dbReference>
<dbReference type="GO" id="GO:0005737">
    <property type="term" value="C:cytoplasm"/>
    <property type="evidence" value="ECO:0007669"/>
    <property type="project" value="TreeGrafter"/>
</dbReference>
<dbReference type="GO" id="GO:0007409">
    <property type="term" value="P:axonogenesis"/>
    <property type="evidence" value="ECO:0007669"/>
    <property type="project" value="TreeGrafter"/>
</dbReference>
<feature type="non-terminal residue" evidence="3">
    <location>
        <position position="1"/>
    </location>
</feature>
<evidence type="ECO:0000256" key="1">
    <source>
        <dbReference type="SAM" id="SignalP"/>
    </source>
</evidence>
<feature type="signal peptide" evidence="1">
    <location>
        <begin position="1"/>
        <end position="17"/>
    </location>
</feature>
<dbReference type="PANTHER" id="PTHR13650">
    <property type="entry name" value="SPATACSIN"/>
    <property type="match status" value="1"/>
</dbReference>
<evidence type="ECO:0000313" key="4">
    <source>
        <dbReference type="Proteomes" id="UP001233999"/>
    </source>
</evidence>
<dbReference type="GO" id="GO:0007268">
    <property type="term" value="P:chemical synaptic transmission"/>
    <property type="evidence" value="ECO:0007669"/>
    <property type="project" value="TreeGrafter"/>
</dbReference>
<dbReference type="Proteomes" id="UP001233999">
    <property type="component" value="Unassembled WGS sequence"/>
</dbReference>
<dbReference type="GO" id="GO:0045202">
    <property type="term" value="C:synapse"/>
    <property type="evidence" value="ECO:0007669"/>
    <property type="project" value="TreeGrafter"/>
</dbReference>
<evidence type="ECO:0000313" key="3">
    <source>
        <dbReference type="EMBL" id="KAJ9593528.1"/>
    </source>
</evidence>
<dbReference type="EMBL" id="JASPKZ010003432">
    <property type="protein sequence ID" value="KAJ9593528.1"/>
    <property type="molecule type" value="Genomic_DNA"/>
</dbReference>
<reference evidence="3" key="2">
    <citation type="submission" date="2023-05" db="EMBL/GenBank/DDBJ databases">
        <authorList>
            <person name="Fouks B."/>
        </authorList>
    </citation>
    <scope>NUCLEOTIDE SEQUENCE</scope>
    <source>
        <strain evidence="3">Stay&amp;Tobe</strain>
        <tissue evidence="3">Testes</tissue>
    </source>
</reference>
<dbReference type="GO" id="GO:0008088">
    <property type="term" value="P:axo-dendritic transport"/>
    <property type="evidence" value="ECO:0007669"/>
    <property type="project" value="TreeGrafter"/>
</dbReference>
<feature type="non-terminal residue" evidence="3">
    <location>
        <position position="880"/>
    </location>
</feature>
<name>A0AAD8A931_DIPPU</name>
<dbReference type="GO" id="GO:0030425">
    <property type="term" value="C:dendrite"/>
    <property type="evidence" value="ECO:0007669"/>
    <property type="project" value="TreeGrafter"/>
</dbReference>
<protein>
    <recommendedName>
        <fullName evidence="2">Spatacsin C-terminal domain-containing protein</fullName>
    </recommendedName>
</protein>
<accession>A0AAD8A931</accession>
<organism evidence="3 4">
    <name type="scientific">Diploptera punctata</name>
    <name type="common">Pacific beetle cockroach</name>
    <dbReference type="NCBI Taxonomy" id="6984"/>
    <lineage>
        <taxon>Eukaryota</taxon>
        <taxon>Metazoa</taxon>
        <taxon>Ecdysozoa</taxon>
        <taxon>Arthropoda</taxon>
        <taxon>Hexapoda</taxon>
        <taxon>Insecta</taxon>
        <taxon>Pterygota</taxon>
        <taxon>Neoptera</taxon>
        <taxon>Polyneoptera</taxon>
        <taxon>Dictyoptera</taxon>
        <taxon>Blattodea</taxon>
        <taxon>Blaberoidea</taxon>
        <taxon>Blaberidae</taxon>
        <taxon>Diplopterinae</taxon>
        <taxon>Diploptera</taxon>
    </lineage>
</organism>
<evidence type="ECO:0000259" key="2">
    <source>
        <dbReference type="Pfam" id="PF14649"/>
    </source>
</evidence>
<dbReference type="InterPro" id="IPR028103">
    <property type="entry name" value="Spatacsin"/>
</dbReference>
<reference evidence="3" key="1">
    <citation type="journal article" date="2023" name="IScience">
        <title>Live-bearing cockroach genome reveals convergent evolutionary mechanisms linked to viviparity in insects and beyond.</title>
        <authorList>
            <person name="Fouks B."/>
            <person name="Harrison M.C."/>
            <person name="Mikhailova A.A."/>
            <person name="Marchal E."/>
            <person name="English S."/>
            <person name="Carruthers M."/>
            <person name="Jennings E.C."/>
            <person name="Chiamaka E.L."/>
            <person name="Frigard R.A."/>
            <person name="Pippel M."/>
            <person name="Attardo G.M."/>
            <person name="Benoit J.B."/>
            <person name="Bornberg-Bauer E."/>
            <person name="Tobe S.S."/>
        </authorList>
    </citation>
    <scope>NUCLEOTIDE SEQUENCE</scope>
    <source>
        <strain evidence="3">Stay&amp;Tobe</strain>
    </source>
</reference>
<gene>
    <name evidence="3" type="ORF">L9F63_014921</name>
</gene>
<feature type="chain" id="PRO_5042217971" description="Spatacsin C-terminal domain-containing protein" evidence="1">
    <location>
        <begin position="18"/>
        <end position="880"/>
    </location>
</feature>
<dbReference type="InterPro" id="IPR028107">
    <property type="entry name" value="Spatacsin_C_dom"/>
</dbReference>
<keyword evidence="1" id="KW-0732">Signal</keyword>
<dbReference type="GO" id="GO:0030424">
    <property type="term" value="C:axon"/>
    <property type="evidence" value="ECO:0007669"/>
    <property type="project" value="TreeGrafter"/>
</dbReference>
<dbReference type="Pfam" id="PF14649">
    <property type="entry name" value="Spatacsin_C"/>
    <property type="match status" value="1"/>
</dbReference>
<proteinExistence type="predicted"/>